<reference evidence="1" key="1">
    <citation type="journal article" date="2021" name="New Phytol.">
        <title>Evolutionary innovations through gain and loss of genes in the ectomycorrhizal Boletales.</title>
        <authorList>
            <person name="Wu G."/>
            <person name="Miyauchi S."/>
            <person name="Morin E."/>
            <person name="Kuo A."/>
            <person name="Drula E."/>
            <person name="Varga T."/>
            <person name="Kohler A."/>
            <person name="Feng B."/>
            <person name="Cao Y."/>
            <person name="Lipzen A."/>
            <person name="Daum C."/>
            <person name="Hundley H."/>
            <person name="Pangilinan J."/>
            <person name="Johnson J."/>
            <person name="Barry K."/>
            <person name="LaButti K."/>
            <person name="Ng V."/>
            <person name="Ahrendt S."/>
            <person name="Min B."/>
            <person name="Choi I.G."/>
            <person name="Park H."/>
            <person name="Plett J.M."/>
            <person name="Magnuson J."/>
            <person name="Spatafora J.W."/>
            <person name="Nagy L.G."/>
            <person name="Henrissat B."/>
            <person name="Grigoriev I.V."/>
            <person name="Yang Z.L."/>
            <person name="Xu J."/>
            <person name="Martin F.M."/>
        </authorList>
    </citation>
    <scope>NUCLEOTIDE SEQUENCE</scope>
    <source>
        <strain evidence="1">ATCC 28755</strain>
    </source>
</reference>
<protein>
    <submittedName>
        <fullName evidence="1">Uncharacterized protein</fullName>
    </submittedName>
</protein>
<keyword evidence="2" id="KW-1185">Reference proteome</keyword>
<sequence>MDVMIYSAWTQGFASEQYSSNSSTATGYCANEVLAASPPSSSAPPPPSSSDSSSGPSSSSEPPATSSAVSSSSVSSVIVTSTNSLGNVTYYYTSAILPTLSPSGSPIVAAVKSTPMPMGAIIGAAVGGVVLIALLVLTGLCYRRRHKKSSASGTRGPPIGEAWDDRRVLGPRIISRRAPTSGGDDASLFSDSAPSNRHDSQASLLHTSMFGSSLSPVRAEHGLRPHPNLPRLDELSSQPPAADTSAEKTADISLSNWNSHSNVHRNAEIPDVPLSPGLTTSSLLLSPQPTRRVVIEEDAGHLDGHRPPTARLPPAYNPAWDSRD</sequence>
<dbReference type="Proteomes" id="UP000790377">
    <property type="component" value="Unassembled WGS sequence"/>
</dbReference>
<comment type="caution">
    <text evidence="1">The sequence shown here is derived from an EMBL/GenBank/DDBJ whole genome shotgun (WGS) entry which is preliminary data.</text>
</comment>
<accession>A0ACB8A6W8</accession>
<dbReference type="EMBL" id="MU267787">
    <property type="protein sequence ID" value="KAH7908967.1"/>
    <property type="molecule type" value="Genomic_DNA"/>
</dbReference>
<organism evidence="1 2">
    <name type="scientific">Hygrophoropsis aurantiaca</name>
    <dbReference type="NCBI Taxonomy" id="72124"/>
    <lineage>
        <taxon>Eukaryota</taxon>
        <taxon>Fungi</taxon>
        <taxon>Dikarya</taxon>
        <taxon>Basidiomycota</taxon>
        <taxon>Agaricomycotina</taxon>
        <taxon>Agaricomycetes</taxon>
        <taxon>Agaricomycetidae</taxon>
        <taxon>Boletales</taxon>
        <taxon>Coniophorineae</taxon>
        <taxon>Hygrophoropsidaceae</taxon>
        <taxon>Hygrophoropsis</taxon>
    </lineage>
</organism>
<gene>
    <name evidence="1" type="ORF">BJ138DRAFT_1115382</name>
</gene>
<proteinExistence type="predicted"/>
<name>A0ACB8A6W8_9AGAM</name>
<evidence type="ECO:0000313" key="1">
    <source>
        <dbReference type="EMBL" id="KAH7908967.1"/>
    </source>
</evidence>
<evidence type="ECO:0000313" key="2">
    <source>
        <dbReference type="Proteomes" id="UP000790377"/>
    </source>
</evidence>